<organism evidence="7 9">
    <name type="scientific">Roseovarius indicus</name>
    <dbReference type="NCBI Taxonomy" id="540747"/>
    <lineage>
        <taxon>Bacteria</taxon>
        <taxon>Pseudomonadati</taxon>
        <taxon>Pseudomonadota</taxon>
        <taxon>Alphaproteobacteria</taxon>
        <taxon>Rhodobacterales</taxon>
        <taxon>Roseobacteraceae</taxon>
        <taxon>Roseovarius</taxon>
    </lineage>
</organism>
<dbReference type="InterPro" id="IPR049704">
    <property type="entry name" value="Aminotrans_3_PPA_site"/>
</dbReference>
<dbReference type="PIRSF" id="PIRSF000521">
    <property type="entry name" value="Transaminase_4ab_Lys_Orn"/>
    <property type="match status" value="1"/>
</dbReference>
<evidence type="ECO:0000313" key="7">
    <source>
        <dbReference type="EMBL" id="KRS18554.1"/>
    </source>
</evidence>
<dbReference type="PATRIC" id="fig|540747.5.peg.3776"/>
<gene>
    <name evidence="8" type="primary">tpa_2</name>
    <name evidence="8" type="ORF">RIdsm_01345</name>
    <name evidence="7" type="ORF">XM52_07070</name>
</gene>
<dbReference type="GO" id="GO:0005829">
    <property type="term" value="C:cytosol"/>
    <property type="evidence" value="ECO:0007669"/>
    <property type="project" value="TreeGrafter"/>
</dbReference>
<dbReference type="PROSITE" id="PS00600">
    <property type="entry name" value="AA_TRANSFER_CLASS_3"/>
    <property type="match status" value="1"/>
</dbReference>
<dbReference type="STRING" id="540747.SAMN04488031_104201"/>
<keyword evidence="8" id="KW-0670">Pyruvate</keyword>
<dbReference type="Pfam" id="PF00202">
    <property type="entry name" value="Aminotran_3"/>
    <property type="match status" value="1"/>
</dbReference>
<dbReference type="Gene3D" id="3.40.640.10">
    <property type="entry name" value="Type I PLP-dependent aspartate aminotransferase-like (Major domain)"/>
    <property type="match status" value="1"/>
</dbReference>
<proteinExistence type="inferred from homology"/>
<dbReference type="CDD" id="cd00610">
    <property type="entry name" value="OAT_like"/>
    <property type="match status" value="1"/>
</dbReference>
<dbReference type="InterPro" id="IPR005814">
    <property type="entry name" value="Aminotrans_3"/>
</dbReference>
<dbReference type="Proteomes" id="UP000325785">
    <property type="component" value="Chromosome"/>
</dbReference>
<dbReference type="Proteomes" id="UP000051401">
    <property type="component" value="Unassembled WGS sequence"/>
</dbReference>
<dbReference type="FunFam" id="3.40.640.10:FF:000014">
    <property type="entry name" value="Adenosylmethionine-8-amino-7-oxononanoate aminotransferase, probable"/>
    <property type="match status" value="1"/>
</dbReference>
<reference evidence="7 9" key="1">
    <citation type="submission" date="2015-04" db="EMBL/GenBank/DDBJ databases">
        <title>The draft genome sequence of Roseovarius indicus B108T.</title>
        <authorList>
            <person name="Li G."/>
            <person name="Lai Q."/>
            <person name="Shao Z."/>
            <person name="Yan P."/>
        </authorList>
    </citation>
    <scope>NUCLEOTIDE SEQUENCE [LARGE SCALE GENOMIC DNA]</scope>
    <source>
        <strain evidence="7 9">B108</strain>
    </source>
</reference>
<keyword evidence="5 6" id="KW-0663">Pyridoxal phosphate</keyword>
<evidence type="ECO:0000256" key="3">
    <source>
        <dbReference type="ARBA" id="ARBA00022576"/>
    </source>
</evidence>
<evidence type="ECO:0000256" key="6">
    <source>
        <dbReference type="RuleBase" id="RU003560"/>
    </source>
</evidence>
<evidence type="ECO:0000256" key="2">
    <source>
        <dbReference type="ARBA" id="ARBA00008954"/>
    </source>
</evidence>
<name>A0A0T5PBZ1_9RHOB</name>
<dbReference type="AlphaFoldDB" id="A0A0T5PBZ1"/>
<sequence>MNALAETAELRNDLDLPAKDARHVLHPWADLQALGSDRPVVMNSAKGVRVKDSEGTTYLDAIGGMWCMTVGYGCEELADAIGDQARQMAYYTSFGDVSNEPAAQLAEKLAELSPGDLNRVHFTTGGSTAVESAVRIAHYYFAAQGKPEKRHVLSRVNAYHGGTYLTQSLSGKAADKTHFHYETEFIHHLSSPGHDPDRDPLSAEARLTELLDEMEAEIQRLGPENVACFVAEPILASGGVLTPPKGYQKATLELCRKHGILYVSDEVVTGFGRLGHFFASEARFGIVPDMIITAKGITSGYQPLGAVLVSDRIAETISKAAPSEKPVFSNGFTYSGHPVACAAALTNIKIMTRDDICGHVRDVGPYFMARLRELLDSPIVYTVRGDHLMACVECWTGEEAGPNDKNMALAARVDAYCQEAGLLVRPYENLCILSPPLVISRDDIDEIVGIMGSALTRAAADLEAGRL</sequence>
<evidence type="ECO:0000256" key="5">
    <source>
        <dbReference type="ARBA" id="ARBA00022898"/>
    </source>
</evidence>
<dbReference type="InterPro" id="IPR015424">
    <property type="entry name" value="PyrdxlP-dep_Trfase"/>
</dbReference>
<dbReference type="InterPro" id="IPR015421">
    <property type="entry name" value="PyrdxlP-dep_Trfase_major"/>
</dbReference>
<evidence type="ECO:0000313" key="10">
    <source>
        <dbReference type="Proteomes" id="UP000325785"/>
    </source>
</evidence>
<comment type="similarity">
    <text evidence="2 6">Belongs to the class-III pyridoxal-phosphate-dependent aminotransferase family.</text>
</comment>
<dbReference type="EC" id="2.6.1.77" evidence="8"/>
<accession>A0A0T5PBZ1</accession>
<dbReference type="PANTHER" id="PTHR43094:SF1">
    <property type="entry name" value="AMINOTRANSFERASE CLASS-III"/>
    <property type="match status" value="1"/>
</dbReference>
<dbReference type="KEGG" id="rid:RIdsm_01345"/>
<dbReference type="EMBL" id="CP031598">
    <property type="protein sequence ID" value="QEW25558.1"/>
    <property type="molecule type" value="Genomic_DNA"/>
</dbReference>
<dbReference type="GO" id="GO:0030170">
    <property type="term" value="F:pyridoxal phosphate binding"/>
    <property type="evidence" value="ECO:0007669"/>
    <property type="project" value="InterPro"/>
</dbReference>
<dbReference type="EMBL" id="LAXI01000003">
    <property type="protein sequence ID" value="KRS18554.1"/>
    <property type="molecule type" value="Genomic_DNA"/>
</dbReference>
<reference evidence="8 10" key="2">
    <citation type="submission" date="2018-08" db="EMBL/GenBank/DDBJ databases">
        <title>Genetic Globetrotter - A new plasmid hitch-hiking vast phylogenetic and geographic distances.</title>
        <authorList>
            <person name="Vollmers J."/>
            <person name="Petersen J."/>
        </authorList>
    </citation>
    <scope>NUCLEOTIDE SEQUENCE [LARGE SCALE GENOMIC DNA]</scope>
    <source>
        <strain evidence="8 10">DSM 26383</strain>
    </source>
</reference>
<dbReference type="InterPro" id="IPR015422">
    <property type="entry name" value="PyrdxlP-dep_Trfase_small"/>
</dbReference>
<dbReference type="Gene3D" id="3.90.1150.10">
    <property type="entry name" value="Aspartate Aminotransferase, domain 1"/>
    <property type="match status" value="1"/>
</dbReference>
<evidence type="ECO:0000256" key="1">
    <source>
        <dbReference type="ARBA" id="ARBA00001933"/>
    </source>
</evidence>
<dbReference type="OrthoDB" id="9801834at2"/>
<evidence type="ECO:0000256" key="4">
    <source>
        <dbReference type="ARBA" id="ARBA00022679"/>
    </source>
</evidence>
<dbReference type="GO" id="GO:0031299">
    <property type="term" value="F:taurine-pyruvate aminotransferase activity"/>
    <property type="evidence" value="ECO:0007669"/>
    <property type="project" value="UniProtKB-EC"/>
</dbReference>
<evidence type="ECO:0000313" key="8">
    <source>
        <dbReference type="EMBL" id="QEW25558.1"/>
    </source>
</evidence>
<keyword evidence="9" id="KW-1185">Reference proteome</keyword>
<evidence type="ECO:0000313" key="9">
    <source>
        <dbReference type="Proteomes" id="UP000051401"/>
    </source>
</evidence>
<protein>
    <submittedName>
        <fullName evidence="8">Taurine--pyruvate aminotransferase</fullName>
        <ecNumber evidence="8">2.6.1.77</ecNumber>
    </submittedName>
</protein>
<dbReference type="RefSeq" id="WP_057814725.1">
    <property type="nucleotide sequence ID" value="NZ_CP031598.1"/>
</dbReference>
<keyword evidence="4 8" id="KW-0808">Transferase</keyword>
<dbReference type="PANTHER" id="PTHR43094">
    <property type="entry name" value="AMINOTRANSFERASE"/>
    <property type="match status" value="1"/>
</dbReference>
<dbReference type="NCBIfam" id="NF005447">
    <property type="entry name" value="PRK07036.1"/>
    <property type="match status" value="1"/>
</dbReference>
<dbReference type="SUPFAM" id="SSF53383">
    <property type="entry name" value="PLP-dependent transferases"/>
    <property type="match status" value="1"/>
</dbReference>
<comment type="cofactor">
    <cofactor evidence="1">
        <name>pyridoxal 5'-phosphate</name>
        <dbReference type="ChEBI" id="CHEBI:597326"/>
    </cofactor>
</comment>
<keyword evidence="3 8" id="KW-0032">Aminotransferase</keyword>